<dbReference type="PANTHER" id="PTHR12475:SF4">
    <property type="entry name" value="PROTEIN THEM6"/>
    <property type="match status" value="1"/>
</dbReference>
<proteinExistence type="inferred from homology"/>
<dbReference type="EMBL" id="JACEFI010000023">
    <property type="protein sequence ID" value="KAH0593141.1"/>
    <property type="molecule type" value="Genomic_DNA"/>
</dbReference>
<feature type="transmembrane region" description="Helical" evidence="3">
    <location>
        <begin position="58"/>
        <end position="78"/>
    </location>
</feature>
<name>A0A9P8M2K3_9HYPO</name>
<organism evidence="4 5">
    <name type="scientific">Metarhizium humberi</name>
    <dbReference type="NCBI Taxonomy" id="2596975"/>
    <lineage>
        <taxon>Eukaryota</taxon>
        <taxon>Fungi</taxon>
        <taxon>Dikarya</taxon>
        <taxon>Ascomycota</taxon>
        <taxon>Pezizomycotina</taxon>
        <taxon>Sordariomycetes</taxon>
        <taxon>Hypocreomycetidae</taxon>
        <taxon>Hypocreales</taxon>
        <taxon>Clavicipitaceae</taxon>
        <taxon>Metarhizium</taxon>
    </lineage>
</organism>
<dbReference type="SUPFAM" id="SSF54637">
    <property type="entry name" value="Thioesterase/thiol ester dehydrase-isomerase"/>
    <property type="match status" value="1"/>
</dbReference>
<dbReference type="AlphaFoldDB" id="A0A9P8M2K3"/>
<keyword evidence="3" id="KW-1133">Transmembrane helix</keyword>
<feature type="transmembrane region" description="Helical" evidence="3">
    <location>
        <begin position="170"/>
        <end position="193"/>
    </location>
</feature>
<evidence type="ECO:0000313" key="5">
    <source>
        <dbReference type="Proteomes" id="UP000764110"/>
    </source>
</evidence>
<comment type="similarity">
    <text evidence="1">Belongs to the lcsJ thioesterase family.</text>
</comment>
<evidence type="ECO:0008006" key="6">
    <source>
        <dbReference type="Google" id="ProtNLM"/>
    </source>
</evidence>
<keyword evidence="5" id="KW-1185">Reference proteome</keyword>
<keyword evidence="3" id="KW-0812">Transmembrane</keyword>
<accession>A0A9P8M2K3</accession>
<reference evidence="4 5" key="1">
    <citation type="submission" date="2020-07" db="EMBL/GenBank/DDBJ databases">
        <title>Metarhizium humberi genome.</title>
        <authorList>
            <person name="Lysoe E."/>
        </authorList>
    </citation>
    <scope>NUCLEOTIDE SEQUENCE [LARGE SCALE GENOMIC DNA]</scope>
    <source>
        <strain evidence="4 5">ESALQ1638</strain>
    </source>
</reference>
<dbReference type="InterPro" id="IPR051490">
    <property type="entry name" value="THEM6_lcsJ_thioesterase"/>
</dbReference>
<feature type="region of interest" description="Disordered" evidence="2">
    <location>
        <begin position="132"/>
        <end position="166"/>
    </location>
</feature>
<evidence type="ECO:0000256" key="1">
    <source>
        <dbReference type="ARBA" id="ARBA00038476"/>
    </source>
</evidence>
<evidence type="ECO:0000313" key="4">
    <source>
        <dbReference type="EMBL" id="KAH0593141.1"/>
    </source>
</evidence>
<dbReference type="InterPro" id="IPR029069">
    <property type="entry name" value="HotDog_dom_sf"/>
</dbReference>
<feature type="transmembrane region" description="Helical" evidence="3">
    <location>
        <begin position="20"/>
        <end position="38"/>
    </location>
</feature>
<evidence type="ECO:0000256" key="3">
    <source>
        <dbReference type="SAM" id="Phobius"/>
    </source>
</evidence>
<dbReference type="Proteomes" id="UP000764110">
    <property type="component" value="Unassembled WGS sequence"/>
</dbReference>
<feature type="transmembrane region" description="Helical" evidence="3">
    <location>
        <begin position="213"/>
        <end position="237"/>
    </location>
</feature>
<gene>
    <name evidence="4" type="ORF">MHUMG1_09143</name>
</gene>
<comment type="caution">
    <text evidence="4">The sequence shown here is derived from an EMBL/GenBank/DDBJ whole genome shotgun (WGS) entry which is preliminary data.</text>
</comment>
<dbReference type="PANTHER" id="PTHR12475">
    <property type="match status" value="1"/>
</dbReference>
<sequence>MNSIFLSTMNSHNVPVNQNILTTEGFAVVGVVVDWLGLQKSWLSFLQPSVTLEPFMHLVIGLVETFLMGCCIFIAVTYKAGADHCGGYADTPFRDINGADILIGVRSSCGMQAAMFALPTIATPAPPPISGGLPSPLLDRPPRSHPSNTTTSRRKRSRRREPMASASSKVGGLAVAIRVIVPVALGSAGYAAYKINWSAAIQNFLTGPGRSSRILLLLFVVLNWKNLPFAWTYRVFYAIVYHNMLRKSPDLTPRALFKPIISETRAPLLEIDYNLHKSNSTYFTDLDVARTHLVSYLTRPAMRSLTDNARTGLVLDPKTGRPARGPMGIMLGSVSCSFKREIRAYRAYELWSRLLAWDRKWLYIVTHFVPRGAARPTEWLDPRFGRARTRSGADASAGWEAGIHASAVSKYVFKLGRFTVHPAIVLRESGLLPDRPGGWTGGENQLGDEAADLGHVDLAVDGEWDWARVEAQRRRGIELAAHLAKLDECHGLFDGGTHGALAKVGPC</sequence>
<dbReference type="Pfam" id="PF13279">
    <property type="entry name" value="4HBT_2"/>
    <property type="match status" value="1"/>
</dbReference>
<protein>
    <recommendedName>
        <fullName evidence="6">Capsule polysaccharide biosynthesis protein</fullName>
    </recommendedName>
</protein>
<evidence type="ECO:0000256" key="2">
    <source>
        <dbReference type="SAM" id="MobiDB-lite"/>
    </source>
</evidence>
<keyword evidence="3" id="KW-0472">Membrane</keyword>